<name>A0ABV7UZZ1_9SPHN</name>
<feature type="signal peptide" evidence="1">
    <location>
        <begin position="1"/>
        <end position="31"/>
    </location>
</feature>
<reference evidence="4" key="1">
    <citation type="journal article" date="2019" name="Int. J. Syst. Evol. Microbiol.">
        <title>The Global Catalogue of Microorganisms (GCM) 10K type strain sequencing project: providing services to taxonomists for standard genome sequencing and annotation.</title>
        <authorList>
            <consortium name="The Broad Institute Genomics Platform"/>
            <consortium name="The Broad Institute Genome Sequencing Center for Infectious Disease"/>
            <person name="Wu L."/>
            <person name="Ma J."/>
        </authorList>
    </citation>
    <scope>NUCLEOTIDE SEQUENCE [LARGE SCALE GENOMIC DNA]</scope>
    <source>
        <strain evidence="4">KCTC 42224</strain>
    </source>
</reference>
<evidence type="ECO:0000313" key="3">
    <source>
        <dbReference type="EMBL" id="MFC3670740.1"/>
    </source>
</evidence>
<gene>
    <name evidence="3" type="ORF">ACFOOT_04830</name>
</gene>
<evidence type="ECO:0000259" key="2">
    <source>
        <dbReference type="PROSITE" id="PS51208"/>
    </source>
</evidence>
<organism evidence="3 4">
    <name type="scientific">Novosphingobium pokkalii</name>
    <dbReference type="NCBI Taxonomy" id="1770194"/>
    <lineage>
        <taxon>Bacteria</taxon>
        <taxon>Pseudomonadati</taxon>
        <taxon>Pseudomonadota</taxon>
        <taxon>Alphaproteobacteria</taxon>
        <taxon>Sphingomonadales</taxon>
        <taxon>Sphingomonadaceae</taxon>
        <taxon>Novosphingobium</taxon>
    </lineage>
</organism>
<feature type="domain" description="Autotransporter" evidence="2">
    <location>
        <begin position="767"/>
        <end position="1048"/>
    </location>
</feature>
<dbReference type="SMART" id="SM00869">
    <property type="entry name" value="Autotransporter"/>
    <property type="match status" value="1"/>
</dbReference>
<dbReference type="Proteomes" id="UP001595683">
    <property type="component" value="Unassembled WGS sequence"/>
</dbReference>
<evidence type="ECO:0000313" key="4">
    <source>
        <dbReference type="Proteomes" id="UP001595683"/>
    </source>
</evidence>
<dbReference type="PROSITE" id="PS51208">
    <property type="entry name" value="AUTOTRANSPORTER"/>
    <property type="match status" value="1"/>
</dbReference>
<sequence length="1048" mass="105534">MQRLPKIRFLSTVAPLAIPAALIAGATPALADTTVSTSTLTALSTSSAGNVTIASGGAIKLASASATAVTVDSSKTVNVNSGGSLTLSGYSNSAGIAVSSGVTTTITNAGTIALTEDYTPPVLGNSSVVNGSLSQLSNRYGIHILSGSATTATISNSGTISVEGNNSGGIVVDSDLTGSITNTGTITVKGDNAVGVGVGNVTGNLNIGGTVAVIGSGAQAVVVDGNVTGTVKIDGAMSQAVSYTADDSTTQTLSPTALSTGNAAVQVSGNVTGGVIVTVASSSNGTTETTGSIQSYGTSPALLIGGTGNTTIGSVTATTGTYSVAIDGSVGASAYYSGLNAYGLVIGGQGGTVTLSNGIGVYGTVSATTVNGDASAILINSGVTATSLYNEGTIKATASGVASGNLYGIYDKSGTLTTVNNTGFITVSGATTGTSAAIDLSANTTGVTIKQYLNSTDAASQKTDKAASGYNVDTATVYTAITGDIYTGSGNDTVDIESGKVTGNAYLGTGNNTVTLADDAKWIGNIDFGTSGTATMTMGGNSRFTGEMELNDQVGTLTLNDSSIWKGTITGGSQLGVVVNGGSFGANSTATTTINSLTVNSGGTLGVYVDGTAGTASKLVANTVTFNSGSKIGVTISSFANAAGTYDIVSAGTLTGGSNVTTSSLSLPILFKGSITQSGNDLELTLARKTATELGLTSPQAAAYDAIIGNAASYSTLESSLLQMTTTSALQSQFNELLPDYAGGAFDFVTRGSRQAALHVADDSSLFTISKSGLWLEPLYFRASKHDGDSIGYSLSGGGVSLGLERTTAIGNVGAYLDWTSGTVNNHNQQSLGVNNIEFNAFWRKAFGNLYTFARVGYGKSSFKLDRTFSGVVDSADITYTAHGGWKGHSLSATGGFTYDFNLSDTFKIKPKASIEYYRLKENGYQETGTDAIILLVRDRTSTAVNATTTLGFSWSRGPSSYEGRPFTVEADLGRRSHLSGDLGQTTAIFGSGQQFTLTPENQQSAWIGSVGILQGGLDYTWKISAGAEKPTNGGIAPNVRASLSIAL</sequence>
<protein>
    <submittedName>
        <fullName evidence="3">Autotransporter domain-containing protein</fullName>
    </submittedName>
</protein>
<comment type="caution">
    <text evidence="3">The sequence shown here is derived from an EMBL/GenBank/DDBJ whole genome shotgun (WGS) entry which is preliminary data.</text>
</comment>
<dbReference type="RefSeq" id="WP_191322725.1">
    <property type="nucleotide sequence ID" value="NZ_BMZP01000002.1"/>
</dbReference>
<feature type="chain" id="PRO_5046791407" evidence="1">
    <location>
        <begin position="32"/>
        <end position="1048"/>
    </location>
</feature>
<accession>A0ABV7UZZ1</accession>
<dbReference type="Gene3D" id="2.40.128.130">
    <property type="entry name" value="Autotransporter beta-domain"/>
    <property type="match status" value="1"/>
</dbReference>
<evidence type="ECO:0000256" key="1">
    <source>
        <dbReference type="SAM" id="SignalP"/>
    </source>
</evidence>
<keyword evidence="4" id="KW-1185">Reference proteome</keyword>
<dbReference type="SUPFAM" id="SSF103515">
    <property type="entry name" value="Autotransporter"/>
    <property type="match status" value="1"/>
</dbReference>
<dbReference type="InterPro" id="IPR036709">
    <property type="entry name" value="Autotransporte_beta_dom_sf"/>
</dbReference>
<dbReference type="Pfam" id="PF03797">
    <property type="entry name" value="Autotransporter"/>
    <property type="match status" value="1"/>
</dbReference>
<dbReference type="EMBL" id="JBHRYE010000008">
    <property type="protein sequence ID" value="MFC3670740.1"/>
    <property type="molecule type" value="Genomic_DNA"/>
</dbReference>
<proteinExistence type="predicted"/>
<keyword evidence="1" id="KW-0732">Signal</keyword>
<dbReference type="InterPro" id="IPR005546">
    <property type="entry name" value="Autotransporte_beta"/>
</dbReference>